<evidence type="ECO:0000259" key="1">
    <source>
        <dbReference type="Pfam" id="PF17790"/>
    </source>
</evidence>
<evidence type="ECO:0000313" key="4">
    <source>
        <dbReference type="Proteomes" id="UP000265040"/>
    </source>
</evidence>
<evidence type="ECO:0000259" key="2">
    <source>
        <dbReference type="Pfam" id="PF17791"/>
    </source>
</evidence>
<dbReference type="InterPro" id="IPR041555">
    <property type="entry name" value="MG3"/>
</dbReference>
<dbReference type="STRING" id="64144.ENSATEP00000011252"/>
<reference evidence="3" key="2">
    <citation type="submission" date="2025-08" db="UniProtKB">
        <authorList>
            <consortium name="Ensembl"/>
        </authorList>
    </citation>
    <scope>IDENTIFICATION</scope>
</reference>
<dbReference type="PANTHER" id="PTHR11412">
    <property type="entry name" value="MACROGLOBULIN / COMPLEMENT"/>
    <property type="match status" value="1"/>
</dbReference>
<dbReference type="InterPro" id="IPR050473">
    <property type="entry name" value="A2M/Complement_sys"/>
</dbReference>
<dbReference type="PANTHER" id="PTHR11412:SF81">
    <property type="entry name" value="COMPLEMENT C3"/>
    <property type="match status" value="1"/>
</dbReference>
<feature type="domain" description="Complement C3/4/5 macroglobulin" evidence="1">
    <location>
        <begin position="40"/>
        <end position="140"/>
    </location>
</feature>
<dbReference type="GeneTree" id="ENSGT00940000154063"/>
<feature type="domain" description="Macroglobulin" evidence="2">
    <location>
        <begin position="217"/>
        <end position="288"/>
    </location>
</feature>
<dbReference type="InterPro" id="IPR041425">
    <property type="entry name" value="C3/4/5_MG1"/>
</dbReference>
<reference evidence="3" key="3">
    <citation type="submission" date="2025-09" db="UniProtKB">
        <authorList>
            <consortium name="Ensembl"/>
        </authorList>
    </citation>
    <scope>IDENTIFICATION</scope>
</reference>
<accession>A0A3Q1HQQ5</accession>
<protein>
    <submittedName>
        <fullName evidence="3">Uncharacterized protein</fullName>
    </submittedName>
</protein>
<keyword evidence="4" id="KW-1185">Reference proteome</keyword>
<organism evidence="3 4">
    <name type="scientific">Anabas testudineus</name>
    <name type="common">Climbing perch</name>
    <name type="synonym">Anthias testudineus</name>
    <dbReference type="NCBI Taxonomy" id="64144"/>
    <lineage>
        <taxon>Eukaryota</taxon>
        <taxon>Metazoa</taxon>
        <taxon>Chordata</taxon>
        <taxon>Craniata</taxon>
        <taxon>Vertebrata</taxon>
        <taxon>Euteleostomi</taxon>
        <taxon>Actinopterygii</taxon>
        <taxon>Neopterygii</taxon>
        <taxon>Teleostei</taxon>
        <taxon>Neoteleostei</taxon>
        <taxon>Acanthomorphata</taxon>
        <taxon>Anabantaria</taxon>
        <taxon>Anabantiformes</taxon>
        <taxon>Anabantoidei</taxon>
        <taxon>Anabantidae</taxon>
        <taxon>Anabas</taxon>
    </lineage>
</organism>
<dbReference type="AlphaFoldDB" id="A0A3Q1HQQ5"/>
<proteinExistence type="predicted"/>
<dbReference type="InParanoid" id="A0A3Q1HQQ5"/>
<dbReference type="Proteomes" id="UP000265040">
    <property type="component" value="Chromosome 17"/>
</dbReference>
<dbReference type="Ensembl" id="ENSATET00000011438.3">
    <property type="protein sequence ID" value="ENSATEP00000011252.3"/>
    <property type="gene ID" value="ENSATEG00000007819.3"/>
</dbReference>
<dbReference type="Gene3D" id="2.60.40.1930">
    <property type="match status" value="3"/>
</dbReference>
<name>A0A3Q1HQQ5_ANATE</name>
<dbReference type="Pfam" id="PF17790">
    <property type="entry name" value="MG1"/>
    <property type="match status" value="1"/>
</dbReference>
<dbReference type="Pfam" id="PF17791">
    <property type="entry name" value="MG3"/>
    <property type="match status" value="1"/>
</dbReference>
<evidence type="ECO:0000313" key="3">
    <source>
        <dbReference type="Ensembl" id="ENSATEP00000011252.3"/>
    </source>
</evidence>
<sequence>MNRIYTDSKTGSGRRMWRTQLWLQACLAFVSLIPLADGVPLKLMTAPNLLRVGTTENIFVECQDCSGEDIKVEISLLNHPTKSKRLATTSVTLHTSNNFQQFGKITIPTAYFNKDPNMKQYVYLQAQFPDQLLQKVVLVSLQSGHIFIQTDNNLYTPNSNVLYRIFALTPNMEPVEDVSIPTPQNSVFVYRPGLWKVVAKFHRNPQQSYSAEFEVKEYVPPSFEVKLSPESSFFCVDTSELIVEIKATYYLFGEEVDGTAYGVFGLMREGQKKSFPRSLQSVKVSTTFSLLIIFSYNILFYNLAFTSCLRFPIFPSVCSLLHFLTFPSADIKYF</sequence>
<reference evidence="3" key="1">
    <citation type="submission" date="2021-04" db="EMBL/GenBank/DDBJ databases">
        <authorList>
            <consortium name="Wellcome Sanger Institute Data Sharing"/>
        </authorList>
    </citation>
    <scope>NUCLEOTIDE SEQUENCE [LARGE SCALE GENOMIC DNA]</scope>
</reference>
<dbReference type="Gene3D" id="2.60.40.1940">
    <property type="match status" value="1"/>
</dbReference>